<keyword evidence="2" id="KW-1185">Reference proteome</keyword>
<dbReference type="Proteomes" id="UP000243515">
    <property type="component" value="Unassembled WGS sequence"/>
</dbReference>
<feature type="non-terminal residue" evidence="1">
    <location>
        <position position="57"/>
    </location>
</feature>
<gene>
    <name evidence="1" type="ORF">Egran_00019</name>
</gene>
<evidence type="ECO:0000313" key="2">
    <source>
        <dbReference type="Proteomes" id="UP000243515"/>
    </source>
</evidence>
<name>A0A232M739_9EURO</name>
<sequence>MVRQLRSPHLYLTFSAADYHWESLMRHLPRYQEWLGAQTNEERMRIAREGVRDNPCI</sequence>
<protein>
    <submittedName>
        <fullName evidence="1">Uncharacterized protein</fullName>
    </submittedName>
</protein>
<evidence type="ECO:0000313" key="1">
    <source>
        <dbReference type="EMBL" id="OXV12219.1"/>
    </source>
</evidence>
<organism evidence="1 2">
    <name type="scientific">Elaphomyces granulatus</name>
    <dbReference type="NCBI Taxonomy" id="519963"/>
    <lineage>
        <taxon>Eukaryota</taxon>
        <taxon>Fungi</taxon>
        <taxon>Dikarya</taxon>
        <taxon>Ascomycota</taxon>
        <taxon>Pezizomycotina</taxon>
        <taxon>Eurotiomycetes</taxon>
        <taxon>Eurotiomycetidae</taxon>
        <taxon>Eurotiales</taxon>
        <taxon>Elaphomycetaceae</taxon>
        <taxon>Elaphomyces</taxon>
    </lineage>
</organism>
<dbReference type="OrthoDB" id="4368520at2759"/>
<dbReference type="AlphaFoldDB" id="A0A232M739"/>
<dbReference type="EMBL" id="NPHW01000386">
    <property type="protein sequence ID" value="OXV12219.1"/>
    <property type="molecule type" value="Genomic_DNA"/>
</dbReference>
<comment type="caution">
    <text evidence="1">The sequence shown here is derived from an EMBL/GenBank/DDBJ whole genome shotgun (WGS) entry which is preliminary data.</text>
</comment>
<reference evidence="1 2" key="1">
    <citation type="journal article" date="2015" name="Environ. Microbiol.">
        <title>Metagenome sequence of Elaphomyces granulatus from sporocarp tissue reveals Ascomycota ectomycorrhizal fingerprints of genome expansion and a Proteobacteria-rich microbiome.</title>
        <authorList>
            <person name="Quandt C.A."/>
            <person name="Kohler A."/>
            <person name="Hesse C.N."/>
            <person name="Sharpton T.J."/>
            <person name="Martin F."/>
            <person name="Spatafora J.W."/>
        </authorList>
    </citation>
    <scope>NUCLEOTIDE SEQUENCE [LARGE SCALE GENOMIC DNA]</scope>
    <source>
        <strain evidence="1 2">OSC145934</strain>
    </source>
</reference>
<proteinExistence type="predicted"/>
<accession>A0A232M739</accession>